<protein>
    <recommendedName>
        <fullName evidence="1">Endoplasmic reticulum-Golgi intermediate compartment protein</fullName>
    </recommendedName>
</protein>
<name>A0A060W4B2_ONCMY</name>
<proteinExistence type="inferred from homology"/>
<keyword evidence="1" id="KW-0931">ER-Golgi transport</keyword>
<keyword evidence="1" id="KW-0333">Golgi apparatus</keyword>
<dbReference type="GO" id="GO:0006890">
    <property type="term" value="P:retrograde vesicle-mediated transport, Golgi to endoplasmic reticulum"/>
    <property type="evidence" value="ECO:0007669"/>
    <property type="project" value="TreeGrafter"/>
</dbReference>
<evidence type="ECO:0000313" key="3">
    <source>
        <dbReference type="EMBL" id="CDQ60094.1"/>
    </source>
</evidence>
<dbReference type="Proteomes" id="UP000193380">
    <property type="component" value="Unassembled WGS sequence"/>
</dbReference>
<comment type="similarity">
    <text evidence="1">Belongs to the ERGIC family.</text>
</comment>
<dbReference type="PANTHER" id="PTHR10984">
    <property type="entry name" value="ENDOPLASMIC RETICULUM-GOLGI INTERMEDIATE COMPARTMENT PROTEIN"/>
    <property type="match status" value="1"/>
</dbReference>
<keyword evidence="1" id="KW-0256">Endoplasmic reticulum</keyword>
<dbReference type="GO" id="GO:0006888">
    <property type="term" value="P:endoplasmic reticulum to Golgi vesicle-mediated transport"/>
    <property type="evidence" value="ECO:0007669"/>
    <property type="project" value="UniProtKB-UniRule"/>
</dbReference>
<dbReference type="GO" id="GO:0000139">
    <property type="term" value="C:Golgi membrane"/>
    <property type="evidence" value="ECO:0007669"/>
    <property type="project" value="UniProtKB-SubCell"/>
</dbReference>
<keyword evidence="1" id="KW-0813">Transport</keyword>
<reference evidence="3" key="1">
    <citation type="journal article" date="2014" name="Nat. Commun.">
        <title>The rainbow trout genome provides novel insights into evolution after whole-genome duplication in vertebrates.</title>
        <authorList>
            <person name="Berthelot C."/>
            <person name="Brunet F."/>
            <person name="Chalopin D."/>
            <person name="Juanchich A."/>
            <person name="Bernard M."/>
            <person name="Noel B."/>
            <person name="Bento P."/>
            <person name="Da Silva C."/>
            <person name="Labadie K."/>
            <person name="Alberti A."/>
            <person name="Aury J.M."/>
            <person name="Louis A."/>
            <person name="Dehais P."/>
            <person name="Bardou P."/>
            <person name="Montfort J."/>
            <person name="Klopp C."/>
            <person name="Cabau C."/>
            <person name="Gaspin C."/>
            <person name="Thorgaard G.H."/>
            <person name="Boussaha M."/>
            <person name="Quillet E."/>
            <person name="Guyomard R."/>
            <person name="Galiana D."/>
            <person name="Bobe J."/>
            <person name="Volff J.N."/>
            <person name="Genet C."/>
            <person name="Wincker P."/>
            <person name="Jaillon O."/>
            <person name="Roest Crollius H."/>
            <person name="Guiguen Y."/>
        </authorList>
    </citation>
    <scope>NUCLEOTIDE SEQUENCE [LARGE SCALE GENOMIC DNA]</scope>
</reference>
<accession>A0A060W4B2</accession>
<evidence type="ECO:0000259" key="2">
    <source>
        <dbReference type="Pfam" id="PF07970"/>
    </source>
</evidence>
<dbReference type="PANTHER" id="PTHR10984:SF30">
    <property type="entry name" value="ENDOPLASMIC RETICULUM-GOLGI INTERMEDIATE COMPARTMENT PROTEIN 2"/>
    <property type="match status" value="1"/>
</dbReference>
<gene>
    <name evidence="3" type="ORF">GSONMT00081088001</name>
</gene>
<feature type="domain" description="Endoplasmic reticulum vesicle transporter C-terminal" evidence="2">
    <location>
        <begin position="93"/>
        <end position="196"/>
    </location>
</feature>
<dbReference type="GO" id="GO:0033116">
    <property type="term" value="C:endoplasmic reticulum-Golgi intermediate compartment membrane"/>
    <property type="evidence" value="ECO:0007669"/>
    <property type="project" value="UniProtKB-SubCell"/>
</dbReference>
<dbReference type="GO" id="GO:0030134">
    <property type="term" value="C:COPII-coated ER to Golgi transport vesicle"/>
    <property type="evidence" value="ECO:0007669"/>
    <property type="project" value="TreeGrafter"/>
</dbReference>
<dbReference type="GO" id="GO:0005789">
    <property type="term" value="C:endoplasmic reticulum membrane"/>
    <property type="evidence" value="ECO:0007669"/>
    <property type="project" value="UniProtKB-SubCell"/>
</dbReference>
<dbReference type="InterPro" id="IPR012936">
    <property type="entry name" value="Erv_C"/>
</dbReference>
<dbReference type="EMBL" id="FR904340">
    <property type="protein sequence ID" value="CDQ60094.1"/>
    <property type="molecule type" value="Genomic_DNA"/>
</dbReference>
<comment type="function">
    <text evidence="1">Plays a role in transport between endoplasmic reticulum and Golgi.</text>
</comment>
<dbReference type="InterPro" id="IPR045888">
    <property type="entry name" value="Erv"/>
</dbReference>
<evidence type="ECO:0000256" key="1">
    <source>
        <dbReference type="RuleBase" id="RU369013"/>
    </source>
</evidence>
<evidence type="ECO:0000313" key="4">
    <source>
        <dbReference type="Proteomes" id="UP000193380"/>
    </source>
</evidence>
<dbReference type="PaxDb" id="8022-A0A060W4B2"/>
<dbReference type="STRING" id="8022.A0A060W4B2"/>
<reference evidence="3" key="2">
    <citation type="submission" date="2014-03" db="EMBL/GenBank/DDBJ databases">
        <authorList>
            <person name="Genoscope - CEA"/>
        </authorList>
    </citation>
    <scope>NUCLEOTIDE SEQUENCE</scope>
</reference>
<sequence length="242" mass="27626">MPTCGSRHSGPGKDYDNCGIQYEPVIFELTPQQRLWHRTLLIQNRLREELSLQESCTRGAPMALPPRLVDLPCPQGYLIYHGFQLEVINMVESGNYHLENKTPIHHPRGHAHIAAFVSHDTYDFSHRIDHVSFGEEIPGIINPLDGTEKITSNHNEMFQYFITVVPTKLHTSKVSADKHQFSVTERERVINHAAGSHGVRDLYEVRHQLSDGDGLVEEWVVCCWRSEGCGLVEEWGWVLLQV</sequence>
<comment type="subcellular location">
    <subcellularLocation>
        <location evidence="1">Endoplasmic reticulum membrane</location>
        <topology evidence="1">Multi-pass membrane protein</topology>
    </subcellularLocation>
    <subcellularLocation>
        <location evidence="1">Endoplasmic reticulum-Golgi intermediate compartment membrane</location>
        <topology evidence="1">Multi-pass membrane protein</topology>
    </subcellularLocation>
    <subcellularLocation>
        <location evidence="1">Golgi apparatus membrane</location>
        <topology evidence="1">Multi-pass membrane protein</topology>
    </subcellularLocation>
</comment>
<dbReference type="Pfam" id="PF07970">
    <property type="entry name" value="COPIIcoated_ERV"/>
    <property type="match status" value="1"/>
</dbReference>
<organism evidence="3 4">
    <name type="scientific">Oncorhynchus mykiss</name>
    <name type="common">Rainbow trout</name>
    <name type="synonym">Salmo gairdneri</name>
    <dbReference type="NCBI Taxonomy" id="8022"/>
    <lineage>
        <taxon>Eukaryota</taxon>
        <taxon>Metazoa</taxon>
        <taxon>Chordata</taxon>
        <taxon>Craniata</taxon>
        <taxon>Vertebrata</taxon>
        <taxon>Euteleostomi</taxon>
        <taxon>Actinopterygii</taxon>
        <taxon>Neopterygii</taxon>
        <taxon>Teleostei</taxon>
        <taxon>Protacanthopterygii</taxon>
        <taxon>Salmoniformes</taxon>
        <taxon>Salmonidae</taxon>
        <taxon>Salmoninae</taxon>
        <taxon>Oncorhynchus</taxon>
    </lineage>
</organism>
<dbReference type="AlphaFoldDB" id="A0A060W4B2"/>